<reference evidence="3" key="1">
    <citation type="journal article" date="2019" name="Int. J. Syst. Evol. Microbiol.">
        <title>The Global Catalogue of Microorganisms (GCM) 10K type strain sequencing project: providing services to taxonomists for standard genome sequencing and annotation.</title>
        <authorList>
            <consortium name="The Broad Institute Genomics Platform"/>
            <consortium name="The Broad Institute Genome Sequencing Center for Infectious Disease"/>
            <person name="Wu L."/>
            <person name="Ma J."/>
        </authorList>
    </citation>
    <scope>NUCLEOTIDE SEQUENCE [LARGE SCALE GENOMIC DNA]</scope>
    <source>
        <strain evidence="3">JCM 17137</strain>
    </source>
</reference>
<proteinExistence type="predicted"/>
<evidence type="ECO:0000313" key="2">
    <source>
        <dbReference type="EMBL" id="GAA3754664.1"/>
    </source>
</evidence>
<dbReference type="Proteomes" id="UP001500908">
    <property type="component" value="Unassembled WGS sequence"/>
</dbReference>
<protein>
    <recommendedName>
        <fullName evidence="4">Secreted protein</fullName>
    </recommendedName>
</protein>
<comment type="caution">
    <text evidence="2">The sequence shown here is derived from an EMBL/GenBank/DDBJ whole genome shotgun (WGS) entry which is preliminary data.</text>
</comment>
<evidence type="ECO:0000313" key="3">
    <source>
        <dbReference type="Proteomes" id="UP001500908"/>
    </source>
</evidence>
<accession>A0ABP7G619</accession>
<sequence>MRATRRIATAVAGVFTMIAVTATPAAASGWELYARLMDAETCWSMGQDVVEYNSDAHSWRCDTLNDPNYPFDYALYIYFS</sequence>
<dbReference type="EMBL" id="BAABDD010000019">
    <property type="protein sequence ID" value="GAA3754664.1"/>
    <property type="molecule type" value="Genomic_DNA"/>
</dbReference>
<evidence type="ECO:0000256" key="1">
    <source>
        <dbReference type="SAM" id="SignalP"/>
    </source>
</evidence>
<evidence type="ECO:0008006" key="4">
    <source>
        <dbReference type="Google" id="ProtNLM"/>
    </source>
</evidence>
<keyword evidence="3" id="KW-1185">Reference proteome</keyword>
<feature type="signal peptide" evidence="1">
    <location>
        <begin position="1"/>
        <end position="27"/>
    </location>
</feature>
<gene>
    <name evidence="2" type="ORF">GCM10022402_36700</name>
</gene>
<name>A0ABP7G619_9ACTN</name>
<organism evidence="2 3">
    <name type="scientific">Salinactinospora qingdaonensis</name>
    <dbReference type="NCBI Taxonomy" id="702744"/>
    <lineage>
        <taxon>Bacteria</taxon>
        <taxon>Bacillati</taxon>
        <taxon>Actinomycetota</taxon>
        <taxon>Actinomycetes</taxon>
        <taxon>Streptosporangiales</taxon>
        <taxon>Nocardiopsidaceae</taxon>
        <taxon>Salinactinospora</taxon>
    </lineage>
</organism>
<feature type="chain" id="PRO_5045707071" description="Secreted protein" evidence="1">
    <location>
        <begin position="28"/>
        <end position="80"/>
    </location>
</feature>
<keyword evidence="1" id="KW-0732">Signal</keyword>
<dbReference type="RefSeq" id="WP_344973623.1">
    <property type="nucleotide sequence ID" value="NZ_BAABDD010000019.1"/>
</dbReference>